<comment type="similarity">
    <text evidence="2">Belongs to the YajC family.</text>
</comment>
<evidence type="ECO:0000256" key="7">
    <source>
        <dbReference type="ARBA" id="ARBA00022989"/>
    </source>
</evidence>
<evidence type="ECO:0000256" key="1">
    <source>
        <dbReference type="ARBA" id="ARBA00004162"/>
    </source>
</evidence>
<evidence type="ECO:0000256" key="2">
    <source>
        <dbReference type="ARBA" id="ARBA00006742"/>
    </source>
</evidence>
<dbReference type="SMART" id="SM01323">
    <property type="entry name" value="YajC"/>
    <property type="match status" value="1"/>
</dbReference>
<evidence type="ECO:0000256" key="4">
    <source>
        <dbReference type="ARBA" id="ARBA00022475"/>
    </source>
</evidence>
<keyword evidence="9 10" id="KW-0472">Membrane</keyword>
<protein>
    <recommendedName>
        <fullName evidence="13">Preprotein translocase subunit YajC</fullName>
    </recommendedName>
</protein>
<comment type="caution">
    <text evidence="11">The sequence shown here is derived from an EMBL/GenBank/DDBJ whole genome shotgun (WGS) entry which is preliminary data.</text>
</comment>
<evidence type="ECO:0000256" key="5">
    <source>
        <dbReference type="ARBA" id="ARBA00022692"/>
    </source>
</evidence>
<evidence type="ECO:0000256" key="6">
    <source>
        <dbReference type="ARBA" id="ARBA00022927"/>
    </source>
</evidence>
<dbReference type="PRINTS" id="PR01853">
    <property type="entry name" value="YAJCTRNLCASE"/>
</dbReference>
<evidence type="ECO:0000256" key="8">
    <source>
        <dbReference type="ARBA" id="ARBA00023010"/>
    </source>
</evidence>
<organism evidence="11 12">
    <name type="scientific">Aeromicrobium halocynthiae</name>
    <dbReference type="NCBI Taxonomy" id="560557"/>
    <lineage>
        <taxon>Bacteria</taxon>
        <taxon>Bacillati</taxon>
        <taxon>Actinomycetota</taxon>
        <taxon>Actinomycetes</taxon>
        <taxon>Propionibacteriales</taxon>
        <taxon>Nocardioidaceae</taxon>
        <taxon>Aeromicrobium</taxon>
    </lineage>
</organism>
<dbReference type="Proteomes" id="UP001501480">
    <property type="component" value="Unassembled WGS sequence"/>
</dbReference>
<keyword evidence="3" id="KW-0813">Transport</keyword>
<dbReference type="PANTHER" id="PTHR33909">
    <property type="entry name" value="SEC TRANSLOCON ACCESSORY COMPLEX SUBUNIT YAJC"/>
    <property type="match status" value="1"/>
</dbReference>
<evidence type="ECO:0000256" key="9">
    <source>
        <dbReference type="ARBA" id="ARBA00023136"/>
    </source>
</evidence>
<keyword evidence="7 10" id="KW-1133">Transmembrane helix</keyword>
<dbReference type="Pfam" id="PF02699">
    <property type="entry name" value="YajC"/>
    <property type="match status" value="1"/>
</dbReference>
<keyword evidence="6" id="KW-0653">Protein transport</keyword>
<evidence type="ECO:0000313" key="12">
    <source>
        <dbReference type="Proteomes" id="UP001501480"/>
    </source>
</evidence>
<dbReference type="EMBL" id="BAAAPY010000001">
    <property type="protein sequence ID" value="GAA2069991.1"/>
    <property type="molecule type" value="Genomic_DNA"/>
</dbReference>
<evidence type="ECO:0008006" key="13">
    <source>
        <dbReference type="Google" id="ProtNLM"/>
    </source>
</evidence>
<keyword evidence="5 10" id="KW-0812">Transmembrane</keyword>
<dbReference type="InterPro" id="IPR003849">
    <property type="entry name" value="Preprotein_translocase_YajC"/>
</dbReference>
<keyword evidence="4" id="KW-1003">Cell membrane</keyword>
<sequence>MRRPSTLTSFPSPLESLLVSDPVVSLIPLLLLIVIFYLLVLRPARKRQRDFQQTQQSLSEGQRVMLASGIYGRLVALRDTEADLEIAPGTVITVNRHAVASVEEPVVDPGPESETR</sequence>
<evidence type="ECO:0000313" key="11">
    <source>
        <dbReference type="EMBL" id="GAA2069991.1"/>
    </source>
</evidence>
<evidence type="ECO:0000256" key="10">
    <source>
        <dbReference type="SAM" id="Phobius"/>
    </source>
</evidence>
<keyword evidence="12" id="KW-1185">Reference proteome</keyword>
<feature type="transmembrane region" description="Helical" evidence="10">
    <location>
        <begin position="23"/>
        <end position="41"/>
    </location>
</feature>
<evidence type="ECO:0000256" key="3">
    <source>
        <dbReference type="ARBA" id="ARBA00022448"/>
    </source>
</evidence>
<gene>
    <name evidence="11" type="ORF">GCM10009821_03510</name>
</gene>
<dbReference type="PANTHER" id="PTHR33909:SF1">
    <property type="entry name" value="SEC TRANSLOCON ACCESSORY COMPLEX SUBUNIT YAJC"/>
    <property type="match status" value="1"/>
</dbReference>
<reference evidence="11 12" key="1">
    <citation type="journal article" date="2019" name="Int. J. Syst. Evol. Microbiol.">
        <title>The Global Catalogue of Microorganisms (GCM) 10K type strain sequencing project: providing services to taxonomists for standard genome sequencing and annotation.</title>
        <authorList>
            <consortium name="The Broad Institute Genomics Platform"/>
            <consortium name="The Broad Institute Genome Sequencing Center for Infectious Disease"/>
            <person name="Wu L."/>
            <person name="Ma J."/>
        </authorList>
    </citation>
    <scope>NUCLEOTIDE SEQUENCE [LARGE SCALE GENOMIC DNA]</scope>
    <source>
        <strain evidence="11 12">JCM 15749</strain>
    </source>
</reference>
<dbReference type="RefSeq" id="WP_344323570.1">
    <property type="nucleotide sequence ID" value="NZ_BAAAPY010000001.1"/>
</dbReference>
<dbReference type="NCBIfam" id="TIGR00739">
    <property type="entry name" value="yajC"/>
    <property type="match status" value="1"/>
</dbReference>
<name>A0ABN2VR77_9ACTN</name>
<accession>A0ABN2VR77</accession>
<keyword evidence="8" id="KW-0811">Translocation</keyword>
<comment type="subcellular location">
    <subcellularLocation>
        <location evidence="1">Cell membrane</location>
        <topology evidence="1">Single-pass membrane protein</topology>
    </subcellularLocation>
</comment>
<proteinExistence type="inferred from homology"/>